<dbReference type="STRING" id="28092.WM40_03590"/>
<sequence length="85" mass="9191">MATVHITGDIVRSAATADPMVVHDKAFADQVMRMVVRRRCGEGRADGCHPAQGEQRGADDLLHGVFVFVDEMSLSMNHAGSTKPK</sequence>
<gene>
    <name evidence="1" type="ORF">WM40_03590</name>
</gene>
<evidence type="ECO:0000313" key="1">
    <source>
        <dbReference type="EMBL" id="KKB65034.1"/>
    </source>
</evidence>
<dbReference type="PATRIC" id="fig|28092.6.peg.854"/>
<keyword evidence="2" id="KW-1185">Reference proteome</keyword>
<protein>
    <submittedName>
        <fullName evidence="1">Uncharacterized protein</fullName>
    </submittedName>
</protein>
<comment type="caution">
    <text evidence="1">The sequence shown here is derived from an EMBL/GenBank/DDBJ whole genome shotgun (WGS) entry which is preliminary data.</text>
</comment>
<dbReference type="EMBL" id="LAQU01000002">
    <property type="protein sequence ID" value="KKB65034.1"/>
    <property type="molecule type" value="Genomic_DNA"/>
</dbReference>
<proteinExistence type="predicted"/>
<organism evidence="1 2">
    <name type="scientific">Robbsia andropogonis</name>
    <dbReference type="NCBI Taxonomy" id="28092"/>
    <lineage>
        <taxon>Bacteria</taxon>
        <taxon>Pseudomonadati</taxon>
        <taxon>Pseudomonadota</taxon>
        <taxon>Betaproteobacteria</taxon>
        <taxon>Burkholderiales</taxon>
        <taxon>Burkholderiaceae</taxon>
        <taxon>Robbsia</taxon>
    </lineage>
</organism>
<dbReference type="AlphaFoldDB" id="A0A0F5K5A7"/>
<name>A0A0F5K5A7_9BURK</name>
<accession>A0A0F5K5A7</accession>
<evidence type="ECO:0000313" key="2">
    <source>
        <dbReference type="Proteomes" id="UP000033618"/>
    </source>
</evidence>
<dbReference type="Proteomes" id="UP000033618">
    <property type="component" value="Unassembled WGS sequence"/>
</dbReference>
<reference evidence="1 2" key="1">
    <citation type="submission" date="2015-03" db="EMBL/GenBank/DDBJ databases">
        <title>Draft Genome Sequence of Burkholderia andropogonis type strain ICMP2807, isolated from Sorghum bicolor.</title>
        <authorList>
            <person name="Lopes-Santos L."/>
            <person name="Castro D.B."/>
            <person name="Ottoboni L.M."/>
            <person name="Park D."/>
            <person name="Weirc B.S."/>
            <person name="Destefano S.A."/>
        </authorList>
    </citation>
    <scope>NUCLEOTIDE SEQUENCE [LARGE SCALE GENOMIC DNA]</scope>
    <source>
        <strain evidence="1 2">ICMP2807</strain>
    </source>
</reference>